<evidence type="ECO:0000256" key="16">
    <source>
        <dbReference type="SAM" id="MobiDB-lite"/>
    </source>
</evidence>
<feature type="compositionally biased region" description="Low complexity" evidence="16">
    <location>
        <begin position="1275"/>
        <end position="1288"/>
    </location>
</feature>
<dbReference type="GO" id="GO:0015031">
    <property type="term" value="P:protein transport"/>
    <property type="evidence" value="ECO:0007669"/>
    <property type="project" value="UniProtKB-KW"/>
</dbReference>
<sequence length="1450" mass="154220">MKLKEIHRTSTFAWSPTASLPLIATGTVAGALDESFSNESQLEIWAPDFLDKNEYDLGGEGRAGPKGVVADNSRFNRLAWGHVDNARPRGVIAAGMENGDLTLWDPSKILANASPAESLILRNSTHTGPIRGLDFSPIQTSLLSSGGINGEVYIWDLKDPSKPYSPTPGTRSTKLDEITSVAWNQQVQHVLAGASSTGYTVVWDLRGKREVVALAYGGGAGTLAGQGGSGSGLAVGGRRGMSAIAWHPDNATRLVTASEDDSSPIIMVWDLRNARAPEKILTGHEKGVLSLSWCKQDADLLLSCGKDNRALCWNPQTSEVIGELPSADNWAFQVEWCPRNPDLLATAFFDGTIGIHSIQTTNDATSQVPPSTPKADGADIFDVPGYSRTTQSTLSLKQPPKWLRRPTSSSFGFGGRLVTVSNLPSAQGKHQSGVVHVRKIVTESDLVERANKLQAATKDGSLNAFAEAEADAKSGEDAESWKALLSLFKADSRDELVTLLGYSSAEVAARVAEAIAKLKEPIESPATLKYPTEEDIADSKRHDTVVSFREPEPSEGSDGEREDGVAEQTPSEVSAGISEPTSTTRLADGESTTTAPSLFGDDNAVGTPQVDAAADFFSTMGIGPRNAGPEVLVPHHNYGLDSSVAATMGSGPSSVISDNIKSNNFRIYPSDESETDRLVTKALVLGDFESAVSLCLSSNRFADAILLAVKGGTELLARTQKAYFQRRTTSSPYLRLFQSIVTNDLSDIVQNADLQDWQDIFVVLCTFASADEFSGLTEQLGQRLEFRFSLAKASNASDAPTRAHEFRKNATLTYLAAGRLERLLDIWIDELAEEEKLLILDETKLNGSRYTAHAHALQSFIEKVTVFRSAINYVDADLTQITTSEEADVKTYKLAGLYDRYFEYADLLATQGLVKEAVAFLKLTPADYKGSLGATADFGVGRERLLAAAGTSVTHAAAAIPTTKAALPALPNAPAATGGYSYGQYATQAQPRAPVTQAPVASQPSIYQPFNAPAQAQSSNTYAPAHTSSQPQYQPAAPMYGTSGNYTAPHSLTQPPHLTHQGAPSNVASLAPPPPPRASSAAGMSGPPPTAPPPKRRENGGWNDAPAMTGDRRSPGALNLNKPAAIVSPFPNASPSSVPATPGSPYTAQHTAPLPPPPRPGSVQARQPPPQAQRAPPPPQVGSGMYPPPGRPPSGPPGPPQGMVPPSRLTSPPHNQGPPRQTTPSQFGPPQVHGAPPRQTSPPGPYARATPPPGHRGPLGPPGPYVRATPPPMPQQQHLQQQQQGPYGAPQPGPYGPPPGVPRSAPSTQPPQGLPRGPPGAAPNAPPSRAQRGPPAPKYPPGDRSHIPDSCRPAFTIISEQLNILRQTIPPQQKRVVDDLDRRINPLFDALNCETLSKSVVDQLLVLTRAMEAHDRDAALAIHVDLLTKGSQTDDIGLWMSGLKQLIMRL</sequence>
<feature type="compositionally biased region" description="Polar residues" evidence="16">
    <location>
        <begin position="579"/>
        <end position="596"/>
    </location>
</feature>
<gene>
    <name evidence="18" type="ORF">PILCRDRAFT_824672</name>
</gene>
<keyword evidence="6" id="KW-0813">Transport</keyword>
<feature type="compositionally biased region" description="Polar residues" evidence="16">
    <location>
        <begin position="1131"/>
        <end position="1150"/>
    </location>
</feature>
<evidence type="ECO:0000256" key="13">
    <source>
        <dbReference type="ARBA" id="ARBA00023329"/>
    </source>
</evidence>
<evidence type="ECO:0000256" key="11">
    <source>
        <dbReference type="ARBA" id="ARBA00022927"/>
    </source>
</evidence>
<comment type="subcellular location">
    <subcellularLocation>
        <location evidence="1">Cytoplasmic vesicle</location>
        <location evidence="1">COPII-coated vesicle membrane</location>
        <topology evidence="1">Peripheral membrane protein</topology>
        <orientation evidence="1">Cytoplasmic side</orientation>
    </subcellularLocation>
    <subcellularLocation>
        <location evidence="2">Endoplasmic reticulum membrane</location>
        <topology evidence="2">Peripheral membrane protein</topology>
        <orientation evidence="2">Cytoplasmic side</orientation>
    </subcellularLocation>
</comment>
<feature type="region of interest" description="Disordered" evidence="16">
    <location>
        <begin position="1014"/>
        <end position="1350"/>
    </location>
</feature>
<dbReference type="InterPro" id="IPR009917">
    <property type="entry name" value="SRA1/Sec31"/>
</dbReference>
<dbReference type="STRING" id="765440.A0A0C3FE48"/>
<evidence type="ECO:0000256" key="8">
    <source>
        <dbReference type="ARBA" id="ARBA00022737"/>
    </source>
</evidence>
<dbReference type="SMART" id="SM00320">
    <property type="entry name" value="WD40"/>
    <property type="match status" value="5"/>
</dbReference>
<reference evidence="18 19" key="1">
    <citation type="submission" date="2014-04" db="EMBL/GenBank/DDBJ databases">
        <authorList>
            <consortium name="DOE Joint Genome Institute"/>
            <person name="Kuo A."/>
            <person name="Tarkka M."/>
            <person name="Buscot F."/>
            <person name="Kohler A."/>
            <person name="Nagy L.G."/>
            <person name="Floudas D."/>
            <person name="Copeland A."/>
            <person name="Barry K.W."/>
            <person name="Cichocki N."/>
            <person name="Veneault-Fourrey C."/>
            <person name="LaButti K."/>
            <person name="Lindquist E.A."/>
            <person name="Lipzen A."/>
            <person name="Lundell T."/>
            <person name="Morin E."/>
            <person name="Murat C."/>
            <person name="Sun H."/>
            <person name="Tunlid A."/>
            <person name="Henrissat B."/>
            <person name="Grigoriev I.V."/>
            <person name="Hibbett D.S."/>
            <person name="Martin F."/>
            <person name="Nordberg H.P."/>
            <person name="Cantor M.N."/>
            <person name="Hua S.X."/>
        </authorList>
    </citation>
    <scope>NUCLEOTIDE SEQUENCE [LARGE SCALE GENOMIC DNA]</scope>
    <source>
        <strain evidence="18 19">F 1598</strain>
    </source>
</reference>
<feature type="compositionally biased region" description="Pro residues" evidence="16">
    <location>
        <begin position="1239"/>
        <end position="1274"/>
    </location>
</feature>
<dbReference type="Gene3D" id="1.25.40.1030">
    <property type="match status" value="1"/>
</dbReference>
<dbReference type="GO" id="GO:0070971">
    <property type="term" value="C:endoplasmic reticulum exit site"/>
    <property type="evidence" value="ECO:0007669"/>
    <property type="project" value="TreeGrafter"/>
</dbReference>
<dbReference type="Pfam" id="PF00400">
    <property type="entry name" value="WD40"/>
    <property type="match status" value="2"/>
</dbReference>
<feature type="compositionally biased region" description="Pro residues" evidence="16">
    <location>
        <begin position="1308"/>
        <end position="1326"/>
    </location>
</feature>
<evidence type="ECO:0000256" key="1">
    <source>
        <dbReference type="ARBA" id="ARBA00004299"/>
    </source>
</evidence>
<dbReference type="OrthoDB" id="542917at2759"/>
<dbReference type="InterPro" id="IPR019775">
    <property type="entry name" value="WD40_repeat_CS"/>
</dbReference>
<feature type="compositionally biased region" description="Pro residues" evidence="16">
    <location>
        <begin position="1167"/>
        <end position="1203"/>
    </location>
</feature>
<dbReference type="GO" id="GO:0007029">
    <property type="term" value="P:endoplasmic reticulum organization"/>
    <property type="evidence" value="ECO:0007669"/>
    <property type="project" value="TreeGrafter"/>
</dbReference>
<dbReference type="InterPro" id="IPR001680">
    <property type="entry name" value="WD40_rpt"/>
</dbReference>
<keyword evidence="13" id="KW-0968">Cytoplasmic vesicle</keyword>
<evidence type="ECO:0000256" key="9">
    <source>
        <dbReference type="ARBA" id="ARBA00022824"/>
    </source>
</evidence>
<dbReference type="GO" id="GO:0030127">
    <property type="term" value="C:COPII vesicle coat"/>
    <property type="evidence" value="ECO:0007669"/>
    <property type="project" value="TreeGrafter"/>
</dbReference>
<name>A0A0C3FE48_PILCF</name>
<dbReference type="PANTHER" id="PTHR13923">
    <property type="entry name" value="SEC31-RELATED PROTEIN"/>
    <property type="match status" value="1"/>
</dbReference>
<evidence type="ECO:0000313" key="18">
    <source>
        <dbReference type="EMBL" id="KIM78194.1"/>
    </source>
</evidence>
<protein>
    <recommendedName>
        <fullName evidence="5">Protein transport protein SEC31</fullName>
    </recommendedName>
    <alternativeName>
        <fullName evidence="4">Protein transport protein sec31</fullName>
    </alternativeName>
</protein>
<evidence type="ECO:0000256" key="12">
    <source>
        <dbReference type="ARBA" id="ARBA00023136"/>
    </source>
</evidence>
<dbReference type="Pfam" id="PF07304">
    <property type="entry name" value="SRA1"/>
    <property type="match status" value="1"/>
</dbReference>
<dbReference type="SUPFAM" id="SSF50978">
    <property type="entry name" value="WD40 repeat-like"/>
    <property type="match status" value="1"/>
</dbReference>
<dbReference type="PROSITE" id="PS00678">
    <property type="entry name" value="WD_REPEATS_1"/>
    <property type="match status" value="1"/>
</dbReference>
<evidence type="ECO:0000256" key="3">
    <source>
        <dbReference type="ARBA" id="ARBA00009358"/>
    </source>
</evidence>
<organism evidence="18 19">
    <name type="scientific">Piloderma croceum (strain F 1598)</name>
    <dbReference type="NCBI Taxonomy" id="765440"/>
    <lineage>
        <taxon>Eukaryota</taxon>
        <taxon>Fungi</taxon>
        <taxon>Dikarya</taxon>
        <taxon>Basidiomycota</taxon>
        <taxon>Agaricomycotina</taxon>
        <taxon>Agaricomycetes</taxon>
        <taxon>Agaricomycetidae</taxon>
        <taxon>Atheliales</taxon>
        <taxon>Atheliaceae</taxon>
        <taxon>Piloderma</taxon>
    </lineage>
</organism>
<dbReference type="FunFam" id="2.130.10.10:FF:000193">
    <property type="entry name" value="Protein transport protein SEC31, putative"/>
    <property type="match status" value="1"/>
</dbReference>
<evidence type="ECO:0000256" key="5">
    <source>
        <dbReference type="ARBA" id="ARBA00021236"/>
    </source>
</evidence>
<dbReference type="InterPro" id="IPR036322">
    <property type="entry name" value="WD40_repeat_dom_sf"/>
</dbReference>
<dbReference type="EMBL" id="KN833018">
    <property type="protein sequence ID" value="KIM78194.1"/>
    <property type="molecule type" value="Genomic_DNA"/>
</dbReference>
<proteinExistence type="inferred from homology"/>
<dbReference type="HOGENOM" id="CLU_003033_2_0_1"/>
<feature type="compositionally biased region" description="Polar residues" evidence="16">
    <location>
        <begin position="1208"/>
        <end position="1228"/>
    </location>
</feature>
<evidence type="ECO:0000256" key="2">
    <source>
        <dbReference type="ARBA" id="ARBA00004397"/>
    </source>
</evidence>
<evidence type="ECO:0000256" key="15">
    <source>
        <dbReference type="PROSITE-ProRule" id="PRU00221"/>
    </source>
</evidence>
<feature type="region of interest" description="Disordered" evidence="16">
    <location>
        <begin position="529"/>
        <end position="604"/>
    </location>
</feature>
<feature type="repeat" description="WD" evidence="15">
    <location>
        <begin position="281"/>
        <end position="323"/>
    </location>
</feature>
<dbReference type="GO" id="GO:0005789">
    <property type="term" value="C:endoplasmic reticulum membrane"/>
    <property type="evidence" value="ECO:0007669"/>
    <property type="project" value="UniProtKB-SubCell"/>
</dbReference>
<dbReference type="PANTHER" id="PTHR13923:SF11">
    <property type="entry name" value="SECRETORY 31, ISOFORM D"/>
    <property type="match status" value="1"/>
</dbReference>
<evidence type="ECO:0000256" key="10">
    <source>
        <dbReference type="ARBA" id="ARBA00022892"/>
    </source>
</evidence>
<dbReference type="PROSITE" id="PS50082">
    <property type="entry name" value="WD_REPEATS_2"/>
    <property type="match status" value="2"/>
</dbReference>
<keyword evidence="8" id="KW-0677">Repeat</keyword>
<dbReference type="InParanoid" id="A0A0C3FE48"/>
<evidence type="ECO:0000256" key="4">
    <source>
        <dbReference type="ARBA" id="ARBA00013507"/>
    </source>
</evidence>
<feature type="repeat" description="WD" evidence="15">
    <location>
        <begin position="123"/>
        <end position="165"/>
    </location>
</feature>
<feature type="compositionally biased region" description="Polar residues" evidence="16">
    <location>
        <begin position="1014"/>
        <end position="1033"/>
    </location>
</feature>
<dbReference type="InterPro" id="IPR015943">
    <property type="entry name" value="WD40/YVTN_repeat-like_dom_sf"/>
</dbReference>
<evidence type="ECO:0000256" key="14">
    <source>
        <dbReference type="ARBA" id="ARBA00025471"/>
    </source>
</evidence>
<dbReference type="GO" id="GO:0090110">
    <property type="term" value="P:COPII-coated vesicle cargo loading"/>
    <property type="evidence" value="ECO:0007669"/>
    <property type="project" value="TreeGrafter"/>
</dbReference>
<reference evidence="19" key="2">
    <citation type="submission" date="2015-01" db="EMBL/GenBank/DDBJ databases">
        <title>Evolutionary Origins and Diversification of the Mycorrhizal Mutualists.</title>
        <authorList>
            <consortium name="DOE Joint Genome Institute"/>
            <consortium name="Mycorrhizal Genomics Consortium"/>
            <person name="Kohler A."/>
            <person name="Kuo A."/>
            <person name="Nagy L.G."/>
            <person name="Floudas D."/>
            <person name="Copeland A."/>
            <person name="Barry K.W."/>
            <person name="Cichocki N."/>
            <person name="Veneault-Fourrey C."/>
            <person name="LaButti K."/>
            <person name="Lindquist E.A."/>
            <person name="Lipzen A."/>
            <person name="Lundell T."/>
            <person name="Morin E."/>
            <person name="Murat C."/>
            <person name="Riley R."/>
            <person name="Ohm R."/>
            <person name="Sun H."/>
            <person name="Tunlid A."/>
            <person name="Henrissat B."/>
            <person name="Grigoriev I.V."/>
            <person name="Hibbett D.S."/>
            <person name="Martin F."/>
        </authorList>
    </citation>
    <scope>NUCLEOTIDE SEQUENCE [LARGE SCALE GENOMIC DNA]</scope>
    <source>
        <strain evidence="19">F 1598</strain>
    </source>
</reference>
<dbReference type="InterPro" id="IPR040251">
    <property type="entry name" value="SEC31-like"/>
</dbReference>
<dbReference type="GO" id="GO:0005198">
    <property type="term" value="F:structural molecule activity"/>
    <property type="evidence" value="ECO:0007669"/>
    <property type="project" value="TreeGrafter"/>
</dbReference>
<keyword evidence="10" id="KW-0931">ER-Golgi transport</keyword>
<keyword evidence="7 15" id="KW-0853">WD repeat</keyword>
<feature type="compositionally biased region" description="Pro residues" evidence="16">
    <location>
        <begin position="1289"/>
        <end position="1301"/>
    </location>
</feature>
<keyword evidence="9" id="KW-0256">Endoplasmic reticulum</keyword>
<evidence type="ECO:0000313" key="19">
    <source>
        <dbReference type="Proteomes" id="UP000054166"/>
    </source>
</evidence>
<feature type="compositionally biased region" description="Polar residues" evidence="16">
    <location>
        <begin position="1042"/>
        <end position="1056"/>
    </location>
</feature>
<keyword evidence="11" id="KW-0653">Protein transport</keyword>
<dbReference type="FunCoup" id="A0A0C3FE48">
    <property type="interactions" value="426"/>
</dbReference>
<dbReference type="Gene3D" id="2.130.10.10">
    <property type="entry name" value="YVTN repeat-like/Quinoprotein amine dehydrogenase"/>
    <property type="match status" value="1"/>
</dbReference>
<dbReference type="PROSITE" id="PS50294">
    <property type="entry name" value="WD_REPEATS_REGION"/>
    <property type="match status" value="1"/>
</dbReference>
<feature type="domain" description="SRA1/Sec31" evidence="17">
    <location>
        <begin position="1318"/>
        <end position="1448"/>
    </location>
</feature>
<accession>A0A0C3FE48</accession>
<feature type="compositionally biased region" description="Basic and acidic residues" evidence="16">
    <location>
        <begin position="537"/>
        <end position="564"/>
    </location>
</feature>
<evidence type="ECO:0000256" key="7">
    <source>
        <dbReference type="ARBA" id="ARBA00022574"/>
    </source>
</evidence>
<keyword evidence="12" id="KW-0472">Membrane</keyword>
<dbReference type="Gene3D" id="1.20.940.10">
    <property type="entry name" value="Functional domain of the splicing factor Prp18"/>
    <property type="match status" value="1"/>
</dbReference>
<comment type="function">
    <text evidence="14">Component of the coat protein complex II (COPII) which promotes the formation of transport vesicles from the endoplasmic reticulum (ER). The coat has two main functions, the physical deformation of the endoplasmic reticulum membrane into vesicles and the selection of cargo molecules.</text>
</comment>
<evidence type="ECO:0000259" key="17">
    <source>
        <dbReference type="Pfam" id="PF07304"/>
    </source>
</evidence>
<keyword evidence="19" id="KW-1185">Reference proteome</keyword>
<comment type="similarity">
    <text evidence="3">Belongs to the WD repeat SEC31 family.</text>
</comment>
<evidence type="ECO:0000256" key="6">
    <source>
        <dbReference type="ARBA" id="ARBA00022448"/>
    </source>
</evidence>
<dbReference type="Proteomes" id="UP000054166">
    <property type="component" value="Unassembled WGS sequence"/>
</dbReference>